<protein>
    <submittedName>
        <fullName evidence="9">Allophanate hydrolase subunit 2-domain-containing protein</fullName>
    </submittedName>
</protein>
<keyword evidence="3 9" id="KW-0378">Hydrolase</keyword>
<dbReference type="InterPro" id="IPR003833">
    <property type="entry name" value="CT_C_D"/>
</dbReference>
<dbReference type="SUPFAM" id="SSF56059">
    <property type="entry name" value="Glutathione synthetase ATP-binding domain-like"/>
    <property type="match status" value="1"/>
</dbReference>
<dbReference type="PROSITE" id="PS00867">
    <property type="entry name" value="CPSASE_2"/>
    <property type="match status" value="1"/>
</dbReference>
<dbReference type="PROSITE" id="PS50975">
    <property type="entry name" value="ATP_GRASP"/>
    <property type="match status" value="1"/>
</dbReference>
<dbReference type="GO" id="GO:0046872">
    <property type="term" value="F:metal ion binding"/>
    <property type="evidence" value="ECO:0007669"/>
    <property type="project" value="InterPro"/>
</dbReference>
<dbReference type="InterPro" id="IPR029000">
    <property type="entry name" value="Cyclophilin-like_dom_sf"/>
</dbReference>
<dbReference type="InterPro" id="IPR050856">
    <property type="entry name" value="Biotin_carboxylase_complex"/>
</dbReference>
<dbReference type="PANTHER" id="PTHR18866">
    <property type="entry name" value="CARBOXYLASE:PYRUVATE/ACETYL-COA/PROPIONYL-COA CARBOXYLASE"/>
    <property type="match status" value="1"/>
</dbReference>
<keyword evidence="1" id="KW-0436">Ligase</keyword>
<evidence type="ECO:0000256" key="5">
    <source>
        <dbReference type="ARBA" id="ARBA00023267"/>
    </source>
</evidence>
<dbReference type="SUPFAM" id="SSF160467">
    <property type="entry name" value="PH0987 N-terminal domain-like"/>
    <property type="match status" value="1"/>
</dbReference>
<dbReference type="SUPFAM" id="SSF51246">
    <property type="entry name" value="Rudiment single hybrid motif"/>
    <property type="match status" value="1"/>
</dbReference>
<dbReference type="InterPro" id="IPR003778">
    <property type="entry name" value="CT_A_B"/>
</dbReference>
<dbReference type="OrthoDB" id="196847at2759"/>
<evidence type="ECO:0000256" key="1">
    <source>
        <dbReference type="ARBA" id="ARBA00022598"/>
    </source>
</evidence>
<evidence type="ECO:0000313" key="10">
    <source>
        <dbReference type="Proteomes" id="UP000807353"/>
    </source>
</evidence>
<dbReference type="InterPro" id="IPR011054">
    <property type="entry name" value="Rudment_hybrid_motif"/>
</dbReference>
<dbReference type="AlphaFoldDB" id="A0A9P5YD47"/>
<comment type="caution">
    <text evidence="9">The sequence shown here is derived from an EMBL/GenBank/DDBJ whole genome shotgun (WGS) entry which is preliminary data.</text>
</comment>
<reference evidence="9" key="1">
    <citation type="submission" date="2020-11" db="EMBL/GenBank/DDBJ databases">
        <authorList>
            <consortium name="DOE Joint Genome Institute"/>
            <person name="Ahrendt S."/>
            <person name="Riley R."/>
            <person name="Andreopoulos W."/>
            <person name="Labutti K."/>
            <person name="Pangilinan J."/>
            <person name="Ruiz-Duenas F.J."/>
            <person name="Barrasa J.M."/>
            <person name="Sanchez-Garcia M."/>
            <person name="Camarero S."/>
            <person name="Miyauchi S."/>
            <person name="Serrano A."/>
            <person name="Linde D."/>
            <person name="Babiker R."/>
            <person name="Drula E."/>
            <person name="Ayuso-Fernandez I."/>
            <person name="Pacheco R."/>
            <person name="Padilla G."/>
            <person name="Ferreira P."/>
            <person name="Barriuso J."/>
            <person name="Kellner H."/>
            <person name="Castanera R."/>
            <person name="Alfaro M."/>
            <person name="Ramirez L."/>
            <person name="Pisabarro A.G."/>
            <person name="Kuo A."/>
            <person name="Tritt A."/>
            <person name="Lipzen A."/>
            <person name="He G."/>
            <person name="Yan M."/>
            <person name="Ng V."/>
            <person name="Cullen D."/>
            <person name="Martin F."/>
            <person name="Rosso M.-N."/>
            <person name="Henrissat B."/>
            <person name="Hibbett D."/>
            <person name="Martinez A.T."/>
            <person name="Grigoriev I.V."/>
        </authorList>
    </citation>
    <scope>NUCLEOTIDE SEQUENCE</scope>
    <source>
        <strain evidence="9">CBS 247.69</strain>
    </source>
</reference>
<dbReference type="Gene3D" id="3.30.470.20">
    <property type="entry name" value="ATP-grasp fold, B domain"/>
    <property type="match status" value="1"/>
</dbReference>
<evidence type="ECO:0000256" key="6">
    <source>
        <dbReference type="PROSITE-ProRule" id="PRU00409"/>
    </source>
</evidence>
<dbReference type="Gene3D" id="2.40.50.100">
    <property type="match status" value="1"/>
</dbReference>
<evidence type="ECO:0000256" key="4">
    <source>
        <dbReference type="ARBA" id="ARBA00022840"/>
    </source>
</evidence>
<dbReference type="SUPFAM" id="SSF51230">
    <property type="entry name" value="Single hybrid motif"/>
    <property type="match status" value="1"/>
</dbReference>
<sequence>MYNGQKLLIANRGEIAVRIIRTAKELGLATVAIYTPSDALSPHTLLANEAVALPCDSSVDSEAKAYLTGPAILDICKTHAVTLIHPGYGFLAENALFASLVAEAGITWLGPRAEIIKTMGLKHEARGVALQVGLSVVPGSGLLKSEADALGAARHVGYPIMLKATAGGGGLGMVICKSDEELQDTFSASQARAKVLFEDDGLYLERYFPTARHIEIQVFGNGIGDVVHMGERECSVQRRQQKIIEEAPSPFLVSRPDLRKKMCDAALRLCQSIKYNSAGTVEFLVNDITTDFYFLEMNTRIQVEHPVTEAIHPGLDLVALMIKQGIMERQGAISGGIGSGEPEMQQRTYDDLRIQGQDIAAHAIEGRVYAENPSQGFVPTPGLLQLVDLNSTHFDWLRVDSWVSTGLLVTPYFDALLCKLIVIGRTREEAILRFQWALEVCKIYGPPNNIEYLSAIANDGIFRAGNATTRFLGSFTYTPRELKIVSAGIESTVQDLPGRNMGLGIPRGGPMDPLAFRAGNILVGNPETMEALEIVLLPGVGFEAEFFVSAVICVTGKDVLVTLDGGLVEMWARIIVPRGGKLRVGVDAKNDNSATGFRIYLAIRGGFPRVPAYLGSKSTSMGLGGYQNRPLRVGDHLHLADCGPGARDDLPPLVLPRGLVPQYPRNWIIYVLPGPHDDSEFITQEGRDKFYATQWCVSMSSNRMGIRLESPEKIQWARRSGGEGGSHPSNILDNGYAPGTININGDTPVILTRDGPDMGGYVCVCTVASAEMWKLGQLNPGCFVEFRRVPWADSICLSDLPTRWLSLVKYSVENPGAEEMHLTPYSSALADSSQSPILRNSTHGNLPVVFRQAGDSAILVEFGGMSLDLNVRAHIHAFQLAIESTKFSGFSNLCPCVRSILCHFDPNVVSQDNALAFLSSTQASLPVTIAEMEFPGRKITFPIVLDDRWNREALDRYMRSLRKKAVYLPSNIEYLARNNGLAGGVEEVLKKLTASDWLVVGLGFYFACPFLVPIDPRCRIIGQKMNPSRTYTPRGAIAIAGPVAAIYPVESPGGYQLYGRTLPAWQTWGKGKDFSSERPWLLQPFDQIHFESVTEDEYVELERKFDIGKYEFKIEPVNFSMASYKTFTESIAAEVALFKTQQARGMLCEEQREQLYLQEWEAEKAANTNSSKDEDSESSHEGMATICAPLSASVWKIQGQLGDTIKTANDVVIILEAMKTEIPICAGEQNIGRTISKLGKGVAEGAVVHPGDTLLTLS</sequence>
<dbReference type="InterPro" id="IPR011053">
    <property type="entry name" value="Single_hybrid_motif"/>
</dbReference>
<organism evidence="9 10">
    <name type="scientific">Collybia nuda</name>
    <dbReference type="NCBI Taxonomy" id="64659"/>
    <lineage>
        <taxon>Eukaryota</taxon>
        <taxon>Fungi</taxon>
        <taxon>Dikarya</taxon>
        <taxon>Basidiomycota</taxon>
        <taxon>Agaricomycotina</taxon>
        <taxon>Agaricomycetes</taxon>
        <taxon>Agaricomycetidae</taxon>
        <taxon>Agaricales</taxon>
        <taxon>Tricholomatineae</taxon>
        <taxon>Clitocybaceae</taxon>
        <taxon>Collybia</taxon>
    </lineage>
</organism>
<accession>A0A9P5YD47</accession>
<dbReference type="SMART" id="SM00878">
    <property type="entry name" value="Biotin_carb_C"/>
    <property type="match status" value="1"/>
</dbReference>
<dbReference type="PANTHER" id="PTHR18866:SF128">
    <property type="entry name" value="UREA AMIDOLYASE"/>
    <property type="match status" value="1"/>
</dbReference>
<dbReference type="Pfam" id="PF02785">
    <property type="entry name" value="Biotin_carb_C"/>
    <property type="match status" value="1"/>
</dbReference>
<keyword evidence="2 6" id="KW-0547">Nucleotide-binding</keyword>
<evidence type="ECO:0000259" key="7">
    <source>
        <dbReference type="PROSITE" id="PS50975"/>
    </source>
</evidence>
<gene>
    <name evidence="9" type="ORF">BDZ94DRAFT_1157315</name>
</gene>
<dbReference type="EMBL" id="MU150240">
    <property type="protein sequence ID" value="KAF9466663.1"/>
    <property type="molecule type" value="Genomic_DNA"/>
</dbReference>
<dbReference type="Pfam" id="PF02786">
    <property type="entry name" value="CPSase_L_D2"/>
    <property type="match status" value="1"/>
</dbReference>
<dbReference type="InterPro" id="IPR005479">
    <property type="entry name" value="CPAse_ATP-bd"/>
</dbReference>
<dbReference type="Pfam" id="PF02626">
    <property type="entry name" value="CT_A_B"/>
    <property type="match status" value="1"/>
</dbReference>
<dbReference type="Pfam" id="PF00289">
    <property type="entry name" value="Biotin_carb_N"/>
    <property type="match status" value="1"/>
</dbReference>
<dbReference type="InterPro" id="IPR005482">
    <property type="entry name" value="Biotin_COase_C"/>
</dbReference>
<dbReference type="InterPro" id="IPR011761">
    <property type="entry name" value="ATP-grasp"/>
</dbReference>
<feature type="domain" description="Biotin carboxylation" evidence="8">
    <location>
        <begin position="3"/>
        <end position="477"/>
    </location>
</feature>
<evidence type="ECO:0000256" key="3">
    <source>
        <dbReference type="ARBA" id="ARBA00022801"/>
    </source>
</evidence>
<dbReference type="Pfam" id="PF02682">
    <property type="entry name" value="CT_C_D"/>
    <property type="match status" value="1"/>
</dbReference>
<dbReference type="CDD" id="cd06850">
    <property type="entry name" value="biotinyl_domain"/>
    <property type="match status" value="1"/>
</dbReference>
<dbReference type="InterPro" id="IPR011764">
    <property type="entry name" value="Biotin_carboxylation_dom"/>
</dbReference>
<dbReference type="SMART" id="SM00796">
    <property type="entry name" value="AHS1"/>
    <property type="match status" value="1"/>
</dbReference>
<dbReference type="Gene3D" id="3.30.1360.40">
    <property type="match status" value="1"/>
</dbReference>
<dbReference type="Proteomes" id="UP000807353">
    <property type="component" value="Unassembled WGS sequence"/>
</dbReference>
<keyword evidence="10" id="KW-1185">Reference proteome</keyword>
<proteinExistence type="predicted"/>
<dbReference type="Gene3D" id="2.40.100.10">
    <property type="entry name" value="Cyclophilin-like"/>
    <property type="match status" value="2"/>
</dbReference>
<evidence type="ECO:0000256" key="2">
    <source>
        <dbReference type="ARBA" id="ARBA00022741"/>
    </source>
</evidence>
<dbReference type="InterPro" id="IPR016185">
    <property type="entry name" value="PreATP-grasp_dom_sf"/>
</dbReference>
<dbReference type="PROSITE" id="PS50979">
    <property type="entry name" value="BC"/>
    <property type="match status" value="1"/>
</dbReference>
<evidence type="ECO:0000259" key="8">
    <source>
        <dbReference type="PROSITE" id="PS50979"/>
    </source>
</evidence>
<keyword evidence="5" id="KW-0092">Biotin</keyword>
<feature type="domain" description="ATP-grasp" evidence="7">
    <location>
        <begin position="126"/>
        <end position="326"/>
    </location>
</feature>
<dbReference type="GO" id="GO:0016787">
    <property type="term" value="F:hydrolase activity"/>
    <property type="evidence" value="ECO:0007669"/>
    <property type="project" value="UniProtKB-KW"/>
</dbReference>
<dbReference type="SMART" id="SM00797">
    <property type="entry name" value="AHS2"/>
    <property type="match status" value="1"/>
</dbReference>
<dbReference type="SUPFAM" id="SSF50891">
    <property type="entry name" value="Cyclophilin-like"/>
    <property type="match status" value="2"/>
</dbReference>
<dbReference type="InterPro" id="IPR005481">
    <property type="entry name" value="BC-like_N"/>
</dbReference>
<dbReference type="GO" id="GO:0005524">
    <property type="term" value="F:ATP binding"/>
    <property type="evidence" value="ECO:0007669"/>
    <property type="project" value="UniProtKB-UniRule"/>
</dbReference>
<keyword evidence="4 6" id="KW-0067">ATP-binding</keyword>
<dbReference type="SUPFAM" id="SSF52440">
    <property type="entry name" value="PreATP-grasp domain"/>
    <property type="match status" value="1"/>
</dbReference>
<name>A0A9P5YD47_9AGAR</name>
<dbReference type="PROSITE" id="PS00866">
    <property type="entry name" value="CPSASE_1"/>
    <property type="match status" value="1"/>
</dbReference>
<dbReference type="GO" id="GO:0016874">
    <property type="term" value="F:ligase activity"/>
    <property type="evidence" value="ECO:0007669"/>
    <property type="project" value="UniProtKB-KW"/>
</dbReference>
<evidence type="ECO:0000313" key="9">
    <source>
        <dbReference type="EMBL" id="KAF9466663.1"/>
    </source>
</evidence>